<evidence type="ECO:0000313" key="2">
    <source>
        <dbReference type="EMBL" id="WAR07469.1"/>
    </source>
</evidence>
<evidence type="ECO:0000256" key="1">
    <source>
        <dbReference type="SAM" id="MobiDB-lite"/>
    </source>
</evidence>
<feature type="region of interest" description="Disordered" evidence="1">
    <location>
        <begin position="272"/>
        <end position="292"/>
    </location>
</feature>
<name>A0ABY7EE80_MYAAR</name>
<dbReference type="EMBL" id="CP111017">
    <property type="protein sequence ID" value="WAR07469.1"/>
    <property type="molecule type" value="Genomic_DNA"/>
</dbReference>
<reference evidence="2" key="1">
    <citation type="submission" date="2022-11" db="EMBL/GenBank/DDBJ databases">
        <title>Centuries of genome instability and evolution in soft-shell clam transmissible cancer (bioRxiv).</title>
        <authorList>
            <person name="Hart S.F.M."/>
            <person name="Yonemitsu M.A."/>
            <person name="Giersch R.M."/>
            <person name="Beal B.F."/>
            <person name="Arriagada G."/>
            <person name="Davis B.W."/>
            <person name="Ostrander E.A."/>
            <person name="Goff S.P."/>
            <person name="Metzger M.J."/>
        </authorList>
    </citation>
    <scope>NUCLEOTIDE SEQUENCE</scope>
    <source>
        <strain evidence="2">MELC-2E11</strain>
        <tissue evidence="2">Siphon/mantle</tissue>
    </source>
</reference>
<feature type="compositionally biased region" description="Polar residues" evidence="1">
    <location>
        <begin position="281"/>
        <end position="292"/>
    </location>
</feature>
<gene>
    <name evidence="2" type="ORF">MAR_017427</name>
</gene>
<feature type="region of interest" description="Disordered" evidence="1">
    <location>
        <begin position="46"/>
        <end position="68"/>
    </location>
</feature>
<evidence type="ECO:0000313" key="3">
    <source>
        <dbReference type="Proteomes" id="UP001164746"/>
    </source>
</evidence>
<proteinExistence type="predicted"/>
<dbReference type="Proteomes" id="UP001164746">
    <property type="component" value="Chromosome 6"/>
</dbReference>
<keyword evidence="3" id="KW-1185">Reference proteome</keyword>
<sequence>MIREKCSLKKPRGRRKKGTKEINLRNIAEGLESTGNVDTVMTVVNGGSEDDSGCSSVSRDQRSSTDTDNFQAKELNNIERISINNVKPKTHRNLVANEIRVEKESEEVLNEFRVKINTKNQTVPNLHLRDRDEYGSDHVTCNEIRRQSNRLSSSEKDVKLQAVRKCAHMLHKNGPGRDIDLQKKFKNFKNDEVCIICEITEATANYASVEANRMLMEIVYPHDFYDKFQRSGKAKGQSSVQKTNSVTKDSINFCRPAKLSPKLGRRGRTMLLPATDRPEPSVNTSAKDNHRTWASTERLSTDACVPEKRWRSDAYTEKKNIHTQCRERPNAVVVTDDTDGQKLVLKGLPFYKVSSLGIQFGIPEYNTTLHERKLTTPPTSARLNDTQQSIKRPATQINSERHQPSANQILSRDIHSVPTHTRAVNSGTYPRSIMHVSKLFADTAMSDVSTSESKSVRNTTNDSQNLQSSLQIQKTKFSLPPINHDLKTRSISGLWRFASVAQSIRTVHYSRSHGQSLREETGVGAESGAARQNGDCSRSSCRSTHTFSTGGDIRPVDIRAGINPFPVPSCISSDNLLDTISFPEHDMVPILLEDLFFLQVLTLYTPSCSTLMKVTASSFDQTSPLRLSGIPLYTRLFSCNKNQHFKGSPWSTEAYELCSQLGEKFATRTMPRGVGKQDVTNFYAHDVAKRPELLPLTSCVSAGSPFTSIFTWSPAAGSLDLLQRGTKWEITFESQPHVISFSMLVPSLAHDTPRTKSLIRAPVASQYIQELLKLRPFRPVVWAKGDVIRYSSPCIFDNQGTTLPANHLAERRFDPPAQTQTDDTISSCSTAELCSTNFTENVPVSIPTSTLVWSSQHASLRPASSCTPAVHFSTSGATPGSSKYHIEPNQYRPVRLDAPRRIPPSMTRTLK</sequence>
<organism evidence="2 3">
    <name type="scientific">Mya arenaria</name>
    <name type="common">Soft-shell clam</name>
    <dbReference type="NCBI Taxonomy" id="6604"/>
    <lineage>
        <taxon>Eukaryota</taxon>
        <taxon>Metazoa</taxon>
        <taxon>Spiralia</taxon>
        <taxon>Lophotrochozoa</taxon>
        <taxon>Mollusca</taxon>
        <taxon>Bivalvia</taxon>
        <taxon>Autobranchia</taxon>
        <taxon>Heteroconchia</taxon>
        <taxon>Euheterodonta</taxon>
        <taxon>Imparidentia</taxon>
        <taxon>Neoheterodontei</taxon>
        <taxon>Myida</taxon>
        <taxon>Myoidea</taxon>
        <taxon>Myidae</taxon>
        <taxon>Mya</taxon>
    </lineage>
</organism>
<protein>
    <submittedName>
        <fullName evidence="2">Uncharacterized protein</fullName>
    </submittedName>
</protein>
<feature type="region of interest" description="Disordered" evidence="1">
    <location>
        <begin position="518"/>
        <end position="541"/>
    </location>
</feature>
<accession>A0ABY7EE80</accession>